<evidence type="ECO:0000313" key="1">
    <source>
        <dbReference type="EMBL" id="KZB61735.1"/>
    </source>
</evidence>
<reference evidence="1 2" key="1">
    <citation type="submission" date="2015-12" db="EMBL/GenBank/DDBJ databases">
        <title>Genome sequence of Thalassospira lucentensis MCCC 1A02072.</title>
        <authorList>
            <person name="Lu L."/>
            <person name="Lai Q."/>
            <person name="Shao Z."/>
            <person name="Qian P."/>
        </authorList>
    </citation>
    <scope>NUCLEOTIDE SEQUENCE [LARGE SCALE GENOMIC DNA]</scope>
    <source>
        <strain evidence="1 2">MCCC 1A02072</strain>
    </source>
</reference>
<gene>
    <name evidence="1" type="ORF">AUP42_05665</name>
</gene>
<dbReference type="OrthoDB" id="7351056at2"/>
<dbReference type="RefSeq" id="WP_062953044.1">
    <property type="nucleotide sequence ID" value="NZ_LPVY01000022.1"/>
</dbReference>
<dbReference type="AlphaFoldDB" id="A0A154L1B0"/>
<evidence type="ECO:0000313" key="2">
    <source>
        <dbReference type="Proteomes" id="UP000076335"/>
    </source>
</evidence>
<comment type="caution">
    <text evidence="1">The sequence shown here is derived from an EMBL/GenBank/DDBJ whole genome shotgun (WGS) entry which is preliminary data.</text>
</comment>
<accession>A0A154L1B0</accession>
<dbReference type="Proteomes" id="UP000076335">
    <property type="component" value="Unassembled WGS sequence"/>
</dbReference>
<sequence length="163" mass="19046">MAETTDFELDELPENIGPHVTDLVRVWYEARAEDPEQIVPSRDILTAERLRPWIDDITIYEYMPLKEDFVVRIDAPSIVALNGESFQRASPREIDMKYGSCLTAALFNTMMCGQPTFYHVTLAVRADQHWLRVLLPVRTRNRDGYPVDQILGIRFDYEYQYDI</sequence>
<proteinExistence type="predicted"/>
<protein>
    <recommendedName>
        <fullName evidence="3">PAS domain-containing protein</fullName>
    </recommendedName>
</protein>
<dbReference type="EMBL" id="LPVY01000022">
    <property type="protein sequence ID" value="KZB61735.1"/>
    <property type="molecule type" value="Genomic_DNA"/>
</dbReference>
<organism evidence="1 2">
    <name type="scientific">Thalassospira lucentensis</name>
    <dbReference type="NCBI Taxonomy" id="168935"/>
    <lineage>
        <taxon>Bacteria</taxon>
        <taxon>Pseudomonadati</taxon>
        <taxon>Pseudomonadota</taxon>
        <taxon>Alphaproteobacteria</taxon>
        <taxon>Rhodospirillales</taxon>
        <taxon>Thalassospiraceae</taxon>
        <taxon>Thalassospira</taxon>
    </lineage>
</organism>
<name>A0A154L1B0_9PROT</name>
<evidence type="ECO:0008006" key="3">
    <source>
        <dbReference type="Google" id="ProtNLM"/>
    </source>
</evidence>